<organism evidence="1 2">
    <name type="scientific">Sphingobium indicum (strain DSM 16413 / CCM 7287 / MTCC 6362 / UT26 / NBRC 101211 / UT26S)</name>
    <name type="common">Sphingobium japonicum</name>
    <dbReference type="NCBI Taxonomy" id="452662"/>
    <lineage>
        <taxon>Bacteria</taxon>
        <taxon>Pseudomonadati</taxon>
        <taxon>Pseudomonadota</taxon>
        <taxon>Alphaproteobacteria</taxon>
        <taxon>Sphingomonadales</taxon>
        <taxon>Sphingomonadaceae</taxon>
        <taxon>Sphingobium</taxon>
    </lineage>
</organism>
<keyword evidence="2" id="KW-1185">Reference proteome</keyword>
<evidence type="ECO:0000313" key="1">
    <source>
        <dbReference type="EMBL" id="BAI97997.1"/>
    </source>
</evidence>
<proteinExistence type="predicted"/>
<sequence length="63" mass="7049">MANPEIRSAESADIADIMANFNEHRRPEEAKFPAENRIFRRLTMNAGEWVNGAGGSLTHFICS</sequence>
<dbReference type="HOGENOM" id="CLU_2883604_0_0_5"/>
<dbReference type="KEGG" id="sjp:SJA_C1-31630"/>
<name>D4Z5W5_SPHIU</name>
<dbReference type="Proteomes" id="UP000007753">
    <property type="component" value="Chromosome 1"/>
</dbReference>
<dbReference type="EMBL" id="AP010803">
    <property type="protein sequence ID" value="BAI97997.1"/>
    <property type="molecule type" value="Genomic_DNA"/>
</dbReference>
<accession>D4Z5W5</accession>
<dbReference type="AlphaFoldDB" id="D4Z5W5"/>
<protein>
    <submittedName>
        <fullName evidence="1">Uncharacterized protein</fullName>
    </submittedName>
</protein>
<evidence type="ECO:0000313" key="2">
    <source>
        <dbReference type="Proteomes" id="UP000007753"/>
    </source>
</evidence>
<reference evidence="1 2" key="1">
    <citation type="journal article" date="2010" name="J. Bacteriol.">
        <title>Complete genome sequence of the representative gamma-hexachlorocyclohexane-degrading bacterium Sphingobium japonicum UT26.</title>
        <authorList>
            <person name="Nagata Y."/>
            <person name="Ohtsubo Y."/>
            <person name="Endo R."/>
            <person name="Ichikawa N."/>
            <person name="Ankai A."/>
            <person name="Oguchi A."/>
            <person name="Fukui S."/>
            <person name="Fujita N."/>
            <person name="Tsuda M."/>
        </authorList>
    </citation>
    <scope>NUCLEOTIDE SEQUENCE [LARGE SCALE GENOMIC DNA]</scope>
    <source>
        <strain evidence="2">DSM 16413 / CCM 7287 / MTCC 6362 / UT26 / NBRC 101211 / UT26S</strain>
    </source>
</reference>
<dbReference type="STRING" id="452662.SJA_C1-31630"/>
<gene>
    <name evidence="1" type="ordered locus">SJA_C1-31630</name>
</gene>